<evidence type="ECO:0000313" key="2">
    <source>
        <dbReference type="EMBL" id="JAN05769.1"/>
    </source>
</evidence>
<name>A0A0P5XVP9_9CRUS</name>
<evidence type="ECO:0000256" key="1">
    <source>
        <dbReference type="SAM" id="MobiDB-lite"/>
    </source>
</evidence>
<proteinExistence type="predicted"/>
<reference evidence="2" key="1">
    <citation type="submission" date="2015-10" db="EMBL/GenBank/DDBJ databases">
        <title>EvidentialGene: Evidence-directed Construction of Complete mRNA Transcriptomes without Genomes.</title>
        <authorList>
            <person name="Gilbert D.G."/>
        </authorList>
    </citation>
    <scope>NUCLEOTIDE SEQUENCE</scope>
</reference>
<organism evidence="2">
    <name type="scientific">Daphnia magna</name>
    <dbReference type="NCBI Taxonomy" id="35525"/>
    <lineage>
        <taxon>Eukaryota</taxon>
        <taxon>Metazoa</taxon>
        <taxon>Ecdysozoa</taxon>
        <taxon>Arthropoda</taxon>
        <taxon>Crustacea</taxon>
        <taxon>Branchiopoda</taxon>
        <taxon>Diplostraca</taxon>
        <taxon>Cladocera</taxon>
        <taxon>Anomopoda</taxon>
        <taxon>Daphniidae</taxon>
        <taxon>Daphnia</taxon>
    </lineage>
</organism>
<feature type="compositionally biased region" description="Basic residues" evidence="1">
    <location>
        <begin position="1"/>
        <end position="11"/>
    </location>
</feature>
<sequence length="57" mass="6566">MMGELKKKKRVGERERGKGVVTQFKKEKTQYKVKANSVSMSALKHIVNTISNQFRLV</sequence>
<dbReference type="EMBL" id="GDIQ01088968">
    <property type="protein sequence ID" value="JAN05769.1"/>
    <property type="molecule type" value="Transcribed_RNA"/>
</dbReference>
<accession>A0A0P5XVP9</accession>
<dbReference type="AlphaFoldDB" id="A0A0P5XVP9"/>
<protein>
    <submittedName>
        <fullName evidence="2">Uncharacterized protein</fullName>
    </submittedName>
</protein>
<feature type="region of interest" description="Disordered" evidence="1">
    <location>
        <begin position="1"/>
        <end position="20"/>
    </location>
</feature>